<dbReference type="Proteomes" id="UP000218765">
    <property type="component" value="Chromosome"/>
</dbReference>
<sequence>MKPEGILREERGNLQPVDPAAGDCHVTSFLAMTEKREKRPRKGVGEKSEKRGPRKGVGDK</sequence>
<name>A0A1Z4VV62_9GAMM</name>
<evidence type="ECO:0000256" key="1">
    <source>
        <dbReference type="SAM" id="MobiDB-lite"/>
    </source>
</evidence>
<keyword evidence="3" id="KW-1185">Reference proteome</keyword>
<evidence type="ECO:0000313" key="3">
    <source>
        <dbReference type="Proteomes" id="UP000218765"/>
    </source>
</evidence>
<feature type="compositionally biased region" description="Basic and acidic residues" evidence="1">
    <location>
        <begin position="1"/>
        <end position="12"/>
    </location>
</feature>
<reference evidence="2 3" key="1">
    <citation type="submission" date="2017-05" db="EMBL/GenBank/DDBJ databases">
        <title>Thiocyanate degradation by Thiohalobacter thiocyanaticus FOKN1.</title>
        <authorList>
            <person name="Oshiki M."/>
            <person name="Fukushima T."/>
            <person name="Kawano S."/>
            <person name="Nakagawa J."/>
        </authorList>
    </citation>
    <scope>NUCLEOTIDE SEQUENCE [LARGE SCALE GENOMIC DNA]</scope>
    <source>
        <strain evidence="2 3">FOKN1</strain>
    </source>
</reference>
<proteinExistence type="predicted"/>
<protein>
    <submittedName>
        <fullName evidence="2">Uncharacterized protein</fullName>
    </submittedName>
</protein>
<organism evidence="2 3">
    <name type="scientific">Thiohalobacter thiocyanaticus</name>
    <dbReference type="NCBI Taxonomy" id="585455"/>
    <lineage>
        <taxon>Bacteria</taxon>
        <taxon>Pseudomonadati</taxon>
        <taxon>Pseudomonadota</taxon>
        <taxon>Gammaproteobacteria</taxon>
        <taxon>Thiohalobacterales</taxon>
        <taxon>Thiohalobacteraceae</taxon>
        <taxon>Thiohalobacter</taxon>
    </lineage>
</organism>
<gene>
    <name evidence="2" type="ORF">FOKN1_2995</name>
</gene>
<dbReference type="KEGG" id="ttc:FOKN1_2995"/>
<accession>A0A1Z4VV62</accession>
<dbReference type="AlphaFoldDB" id="A0A1Z4VV62"/>
<feature type="region of interest" description="Disordered" evidence="1">
    <location>
        <begin position="1"/>
        <end position="60"/>
    </location>
</feature>
<dbReference type="EMBL" id="AP018052">
    <property type="protein sequence ID" value="BAZ95352.1"/>
    <property type="molecule type" value="Genomic_DNA"/>
</dbReference>
<evidence type="ECO:0000313" key="2">
    <source>
        <dbReference type="EMBL" id="BAZ95352.1"/>
    </source>
</evidence>
<feature type="compositionally biased region" description="Basic and acidic residues" evidence="1">
    <location>
        <begin position="33"/>
        <end position="60"/>
    </location>
</feature>